<keyword evidence="2" id="KW-1185">Reference proteome</keyword>
<reference evidence="1" key="1">
    <citation type="submission" date="2023-04" db="EMBL/GenBank/DDBJ databases">
        <title>A chromosome-level genome assembly of the parasitoid wasp Eretmocerus hayati.</title>
        <authorList>
            <person name="Zhong Y."/>
            <person name="Liu S."/>
            <person name="Liu Y."/>
        </authorList>
    </citation>
    <scope>NUCLEOTIDE SEQUENCE</scope>
    <source>
        <strain evidence="1">ZJU_SS_LIU_2023</strain>
    </source>
</reference>
<evidence type="ECO:0000313" key="1">
    <source>
        <dbReference type="EMBL" id="KAJ8687206.1"/>
    </source>
</evidence>
<organism evidence="1 2">
    <name type="scientific">Eretmocerus hayati</name>
    <dbReference type="NCBI Taxonomy" id="131215"/>
    <lineage>
        <taxon>Eukaryota</taxon>
        <taxon>Metazoa</taxon>
        <taxon>Ecdysozoa</taxon>
        <taxon>Arthropoda</taxon>
        <taxon>Hexapoda</taxon>
        <taxon>Insecta</taxon>
        <taxon>Pterygota</taxon>
        <taxon>Neoptera</taxon>
        <taxon>Endopterygota</taxon>
        <taxon>Hymenoptera</taxon>
        <taxon>Apocrita</taxon>
        <taxon>Proctotrupomorpha</taxon>
        <taxon>Chalcidoidea</taxon>
        <taxon>Aphelinidae</taxon>
        <taxon>Aphelininae</taxon>
        <taxon>Eretmocerus</taxon>
    </lineage>
</organism>
<gene>
    <name evidence="1" type="ORF">QAD02_023000</name>
</gene>
<proteinExistence type="predicted"/>
<protein>
    <submittedName>
        <fullName evidence="1">Uncharacterized protein</fullName>
    </submittedName>
</protein>
<accession>A0ACC2PWQ9</accession>
<sequence>MVVLAAGLVSSLDLSKTKLTSQRGHISSSLDKEQSLRSALDAVTRKQRSLDQDSSLDSAYYAESAPTSFKSFDQDAQHEQPHQQRKLHRQQVSSDGIGGPDDELAFIPLEGAGQQETIGHGYQHLNNRQLNRALLEYLYNTDQDQDDPQAQSVFRERANSPDSRKRSQSTERRRLTEEDLDRIFSPEGYLDDEEDPRQLDEDDYERTLDALYNDHSRQPEKLSISELQTLYRQILKDEALEQLMKEKQQEREYPRYMDRRNVHAHYPLFVRDYKNDWDTAKRFPVSKRSTKAAIKKRMIPDPKAGPGLGAAISSAHSPDHAHPHETETHDHDHSSHNHAHEKNEAHLNQQHNHTNHEAIEKGSKEIAVKTSNDKSSKDHSISVSKKSIDWSNYFGIDRRRKKSVYLGRPDTQDQDNEYLLQRYYETMAENLNPSGRDVSGKRDKMQQADSRLKNQMVDEAIQIGSQQDVDNQKVNDDIFTQLTTAYQKQMLRKALNELNAEVAANKHRMDQIRDTQSNHTQIGMGDVADGQHSSGSNARSEKRNKDGLEALRDDSRFMNSFDHSCPQLTLIERRCKASEALIGDYKEALQGPCIVYHICDTCGGDGCLERFILEAEWICREGDVENSPRARKHCMQSAMHLPKMRPPLASAALCFDGEVENCLGPHLAKYRGYFPGSSSLENR</sequence>
<evidence type="ECO:0000313" key="2">
    <source>
        <dbReference type="Proteomes" id="UP001239111"/>
    </source>
</evidence>
<dbReference type="Proteomes" id="UP001239111">
    <property type="component" value="Chromosome 1"/>
</dbReference>
<dbReference type="EMBL" id="CM056741">
    <property type="protein sequence ID" value="KAJ8687206.1"/>
    <property type="molecule type" value="Genomic_DNA"/>
</dbReference>
<comment type="caution">
    <text evidence="1">The sequence shown here is derived from an EMBL/GenBank/DDBJ whole genome shotgun (WGS) entry which is preliminary data.</text>
</comment>
<name>A0ACC2PWQ9_9HYME</name>